<keyword evidence="5" id="KW-0812">Transmembrane</keyword>
<dbReference type="PROSITE" id="PS50111">
    <property type="entry name" value="CHEMOTAXIS_TRANSDUC_2"/>
    <property type="match status" value="1"/>
</dbReference>
<evidence type="ECO:0000256" key="3">
    <source>
        <dbReference type="ARBA" id="ARBA00029447"/>
    </source>
</evidence>
<dbReference type="SUPFAM" id="SSF58104">
    <property type="entry name" value="Methyl-accepting chemotaxis protein (MCP) signaling domain"/>
    <property type="match status" value="1"/>
</dbReference>
<evidence type="ECO:0000313" key="8">
    <source>
        <dbReference type="EMBL" id="QHJ00065.1"/>
    </source>
</evidence>
<dbReference type="Pfam" id="PF00015">
    <property type="entry name" value="MCPsignal"/>
    <property type="match status" value="1"/>
</dbReference>
<feature type="transmembrane region" description="Helical" evidence="5">
    <location>
        <begin position="193"/>
        <end position="211"/>
    </location>
</feature>
<dbReference type="PANTHER" id="PTHR43531">
    <property type="entry name" value="PROTEIN ICFG"/>
    <property type="match status" value="1"/>
</dbReference>
<dbReference type="InterPro" id="IPR004089">
    <property type="entry name" value="MCPsignal_dom"/>
</dbReference>
<protein>
    <submittedName>
        <fullName evidence="8">HAMP domain-containing protein</fullName>
    </submittedName>
</protein>
<dbReference type="Pfam" id="PF12729">
    <property type="entry name" value="4HB_MCP_1"/>
    <property type="match status" value="1"/>
</dbReference>
<dbReference type="PANTHER" id="PTHR43531:SF14">
    <property type="entry name" value="METHYL-ACCEPTING CHEMOTAXIS PROTEIN I-RELATED"/>
    <property type="match status" value="1"/>
</dbReference>
<evidence type="ECO:0000256" key="1">
    <source>
        <dbReference type="ARBA" id="ARBA00004370"/>
    </source>
</evidence>
<keyword evidence="5" id="KW-0472">Membrane</keyword>
<dbReference type="InterPro" id="IPR047347">
    <property type="entry name" value="YvaQ-like_sensor"/>
</dbReference>
<dbReference type="EMBL" id="CP047650">
    <property type="protein sequence ID" value="QHJ00065.1"/>
    <property type="molecule type" value="Genomic_DNA"/>
</dbReference>
<dbReference type="InterPro" id="IPR003660">
    <property type="entry name" value="HAMP_dom"/>
</dbReference>
<dbReference type="Pfam" id="PF00672">
    <property type="entry name" value="HAMP"/>
    <property type="match status" value="1"/>
</dbReference>
<proteinExistence type="inferred from homology"/>
<dbReference type="SMART" id="SM00304">
    <property type="entry name" value="HAMP"/>
    <property type="match status" value="1"/>
</dbReference>
<evidence type="ECO:0000256" key="4">
    <source>
        <dbReference type="PROSITE-ProRule" id="PRU00284"/>
    </source>
</evidence>
<evidence type="ECO:0000313" key="9">
    <source>
        <dbReference type="Proteomes" id="UP000464787"/>
    </source>
</evidence>
<feature type="transmembrane region" description="Helical" evidence="5">
    <location>
        <begin position="12"/>
        <end position="31"/>
    </location>
</feature>
<dbReference type="GO" id="GO:0007165">
    <property type="term" value="P:signal transduction"/>
    <property type="evidence" value="ECO:0007669"/>
    <property type="project" value="UniProtKB-KW"/>
</dbReference>
<dbReference type="Gene3D" id="6.10.340.10">
    <property type="match status" value="1"/>
</dbReference>
<comment type="similarity">
    <text evidence="3">Belongs to the methyl-accepting chemotaxis (MCP) protein family.</text>
</comment>
<dbReference type="SMART" id="SM00283">
    <property type="entry name" value="MA"/>
    <property type="match status" value="1"/>
</dbReference>
<sequence>MNLANLRIGAKLALAFTITTLLTLVLGILAWNQLSRVAAGADDIATNWLPSVQAVGTVRVSVNRMRRTESELFMPAQQDEAEKYKNDLAARRAEVQKAVDVYAPLVTEGEERRLYDDFQAARTGYMADQAQLLAMLDKNAPHDDIVRLYFGPSAAKYATLTSKMTALTDFNRKAADAAHDAGTAVYASARTMLAVLMLVVVLVSGLLAWWITRLITVPLALAVEMASKVAQGDLTMQVAVSGKDESAELMQALSEMRDSLSRVVGEVRGNAEGVATASAQIEQGNHDLSGRTEQQAAALEETAASMEELSSTVRQNSDNAQEASKLATDASAVATRGGQVVGEVVATMKGIDDASRRIADIIGVIDSIAFQTNILALNAAVEAARAGEQGRGFAVVASEVRSLAGRSADAAKEIKTLIDTSVERVSQGTALVDRAGATMSDVVQSIQRVASIVAEISVATREQSAGVTQVGETVTQMDQATQQNAALVEESAAAASSLKGQAQQLVQAVSVFRLAGGGLAASHHAYGAAIGGPAAFARIGA</sequence>
<keyword evidence="9" id="KW-1185">Reference proteome</keyword>
<dbReference type="GO" id="GO:0006935">
    <property type="term" value="P:chemotaxis"/>
    <property type="evidence" value="ECO:0007669"/>
    <property type="project" value="InterPro"/>
</dbReference>
<keyword evidence="4" id="KW-0807">Transducer</keyword>
<dbReference type="RefSeq" id="WP_160553875.1">
    <property type="nucleotide sequence ID" value="NZ_CP047650.1"/>
</dbReference>
<dbReference type="FunFam" id="1.10.287.950:FF:000001">
    <property type="entry name" value="Methyl-accepting chemotaxis sensory transducer"/>
    <property type="match status" value="1"/>
</dbReference>
<gene>
    <name evidence="8" type="ORF">GT347_20025</name>
</gene>
<evidence type="ECO:0000259" key="6">
    <source>
        <dbReference type="PROSITE" id="PS50111"/>
    </source>
</evidence>
<comment type="subcellular location">
    <subcellularLocation>
        <location evidence="1">Membrane</location>
    </subcellularLocation>
</comment>
<dbReference type="Gene3D" id="1.10.287.950">
    <property type="entry name" value="Methyl-accepting chemotaxis protein"/>
    <property type="match status" value="1"/>
</dbReference>
<reference evidence="8 9" key="1">
    <citation type="submission" date="2020-01" db="EMBL/GenBank/DDBJ databases">
        <title>Genome sequencing of strain KACC 21265.</title>
        <authorList>
            <person name="Heo J."/>
            <person name="Kim S.-J."/>
            <person name="Kim J.-S."/>
            <person name="Hong S.-B."/>
            <person name="Kwon S.-W."/>
        </authorList>
    </citation>
    <scope>NUCLEOTIDE SEQUENCE [LARGE SCALE GENOMIC DNA]</scope>
    <source>
        <strain evidence="8 9">KACC 21265</strain>
    </source>
</reference>
<dbReference type="CDD" id="cd19411">
    <property type="entry name" value="MCP2201-like_sensor"/>
    <property type="match status" value="1"/>
</dbReference>
<keyword evidence="5" id="KW-1133">Transmembrane helix</keyword>
<feature type="domain" description="Methyl-accepting transducer" evidence="6">
    <location>
        <begin position="270"/>
        <end position="499"/>
    </location>
</feature>
<dbReference type="InterPro" id="IPR051310">
    <property type="entry name" value="MCP_chemotaxis"/>
</dbReference>
<dbReference type="CDD" id="cd11386">
    <property type="entry name" value="MCP_signal"/>
    <property type="match status" value="1"/>
</dbReference>
<dbReference type="Proteomes" id="UP000464787">
    <property type="component" value="Chromosome"/>
</dbReference>
<keyword evidence="2" id="KW-0488">Methylation</keyword>
<dbReference type="PROSITE" id="PS50885">
    <property type="entry name" value="HAMP"/>
    <property type="match status" value="1"/>
</dbReference>
<feature type="domain" description="HAMP" evidence="7">
    <location>
        <begin position="213"/>
        <end position="265"/>
    </location>
</feature>
<organism evidence="8 9">
    <name type="scientific">Xylophilus rhododendri</name>
    <dbReference type="NCBI Taxonomy" id="2697032"/>
    <lineage>
        <taxon>Bacteria</taxon>
        <taxon>Pseudomonadati</taxon>
        <taxon>Pseudomonadota</taxon>
        <taxon>Betaproteobacteria</taxon>
        <taxon>Burkholderiales</taxon>
        <taxon>Xylophilus</taxon>
    </lineage>
</organism>
<dbReference type="GO" id="GO:0005886">
    <property type="term" value="C:plasma membrane"/>
    <property type="evidence" value="ECO:0007669"/>
    <property type="project" value="TreeGrafter"/>
</dbReference>
<name>A0A857J7W9_9BURK</name>
<dbReference type="PRINTS" id="PR00260">
    <property type="entry name" value="CHEMTRNSDUCR"/>
</dbReference>
<accession>A0A857J7W9</accession>
<evidence type="ECO:0000256" key="2">
    <source>
        <dbReference type="ARBA" id="ARBA00022481"/>
    </source>
</evidence>
<dbReference type="CDD" id="cd06225">
    <property type="entry name" value="HAMP"/>
    <property type="match status" value="1"/>
</dbReference>
<dbReference type="InterPro" id="IPR024478">
    <property type="entry name" value="HlyB_4HB_MCP"/>
</dbReference>
<dbReference type="InterPro" id="IPR004090">
    <property type="entry name" value="Chemotax_Me-accpt_rcpt"/>
</dbReference>
<evidence type="ECO:0000256" key="5">
    <source>
        <dbReference type="SAM" id="Phobius"/>
    </source>
</evidence>
<evidence type="ECO:0000259" key="7">
    <source>
        <dbReference type="PROSITE" id="PS50885"/>
    </source>
</evidence>
<dbReference type="GO" id="GO:0004888">
    <property type="term" value="F:transmembrane signaling receptor activity"/>
    <property type="evidence" value="ECO:0007669"/>
    <property type="project" value="InterPro"/>
</dbReference>
<dbReference type="KEGG" id="xyk:GT347_20025"/>
<dbReference type="AlphaFoldDB" id="A0A857J7W9"/>